<keyword evidence="19" id="KW-1185">Reference proteome</keyword>
<comment type="subcellular location">
    <subcellularLocation>
        <location evidence="1 13">Membrane</location>
        <topology evidence="1 13">Multi-pass membrane protein</topology>
    </subcellularLocation>
</comment>
<sequence>MARSASTQSMNGLTSMAPFPVLPRPLSDISVCPLARRLPAKALRVCFLRNMNQHFGGVCLPVSKKRYQEFQALLEAVTVAFRPHVYLKSAITRIFRINGTELLSIDDFFEGDIVACCCQYEPFIDVGYNVNQHYMRILGSLIRMREKIEEEEDEGEDAPLSEDDGVIDYKSCELPQAILLYLDVAKPIWINKSTVIFESTGRARKNKNYIIKMVDREHMCSRTNDTYFEIEILRRLQDHPNIIDLIYTVEQFKYIYIVIERLDCDLFELLQKKQVFPESLVQKAMRDISKGLAYIHACQIIHRDLKLDNLLVQLDYSAPMEPAVVAIKISDFGLATYYQGREIYQCCGTPHYMAPELINCSGYDFAVDLWALGVTLYYMLFSRLPFAHSECDPRAVQEFIRRNNYHIPPELKMKVSRPAQQLVRSLLVKFPPHRLSAIEMRFNFTTHSAANTTPAAAATTTAAARCNEKSVKPLNRPTTIEEDPDSLDSVISNPQSYPITIVPNRPASFYGLTSGNGKGFQRQPSCSFVRERVSMQVPLTDVQVLQDAGDAEAVDGDREDEAFAHMKEWKRQYIRGISHTPSQAGVYYEALKGSSHSLAKGSRNFRPGSMRRVRRRAVFKNGDCNVVQKHLQRRRVRFLQDMYTTMVDWQWRWTLLAFAMSFILSWLFFALIWWLIMYTHGDLEELHLPHNQEESGWAPCVSAIDGFTSCFLFSIETQHTIGYGVRTTSPECPEAIFMMCFQSIYGVMSSAFMAGIVFAKMTRAKQRAQTLLFSKHAVICQRDGCLSLMFRVGDMRKSHIIGAGVRAQLIRTRTTKEGEVMTQHFTELQIGTDDSGSDLFFIWPMVIEHRIDENSPLYNMNATDMLQDKFEIVVILEGTVESTGQSTQARSSYINTEILWGHRFDPVVLYNKDLQAYEIDYARFNETTQVDTPLCSARELNEIYKIQEGFRTPETTFTMRHLLHVPPSPTSAQMRSSPNPSPTSTHSNSSGYSSWCGHPQLPRRLRWQLSLPLQRGCSIDP</sequence>
<keyword evidence="6 13" id="KW-0630">Potassium</keyword>
<evidence type="ECO:0000256" key="15">
    <source>
        <dbReference type="SAM" id="Phobius"/>
    </source>
</evidence>
<evidence type="ECO:0000256" key="6">
    <source>
        <dbReference type="ARBA" id="ARBA00022958"/>
    </source>
</evidence>
<comment type="caution">
    <text evidence="18">The sequence shown here is derived from an EMBL/GenBank/DDBJ whole genome shotgun (WGS) entry which is preliminary data.</text>
</comment>
<dbReference type="GO" id="GO:0004672">
    <property type="term" value="F:protein kinase activity"/>
    <property type="evidence" value="ECO:0007669"/>
    <property type="project" value="InterPro"/>
</dbReference>
<evidence type="ECO:0000256" key="14">
    <source>
        <dbReference type="SAM" id="MobiDB-lite"/>
    </source>
</evidence>
<dbReference type="Gene3D" id="2.60.40.1400">
    <property type="entry name" value="G protein-activated inward rectifier potassium channel 1"/>
    <property type="match status" value="1"/>
</dbReference>
<accession>A0A484BU66</accession>
<evidence type="ECO:0000256" key="12">
    <source>
        <dbReference type="ARBA" id="ARBA00034430"/>
    </source>
</evidence>
<dbReference type="SUPFAM" id="SSF81296">
    <property type="entry name" value="E set domains"/>
    <property type="match status" value="1"/>
</dbReference>
<dbReference type="GO" id="GO:1990573">
    <property type="term" value="P:potassium ion import across plasma membrane"/>
    <property type="evidence" value="ECO:0007669"/>
    <property type="project" value="TreeGrafter"/>
</dbReference>
<dbReference type="PANTHER" id="PTHR11767:SF113">
    <property type="entry name" value="INWARDLY RECTIFYING POTASSIUM CHANNEL 2, ISOFORM D"/>
    <property type="match status" value="1"/>
</dbReference>
<keyword evidence="3 13" id="KW-0633">Potassium transport</keyword>
<gene>
    <name evidence="18" type="ORF">AWZ03_002220</name>
</gene>
<dbReference type="PROSITE" id="PS50309">
    <property type="entry name" value="DC"/>
    <property type="match status" value="1"/>
</dbReference>
<dbReference type="InterPro" id="IPR040445">
    <property type="entry name" value="Kir_TM"/>
</dbReference>
<evidence type="ECO:0000256" key="7">
    <source>
        <dbReference type="ARBA" id="ARBA00022989"/>
    </source>
</evidence>
<dbReference type="PRINTS" id="PR01320">
    <property type="entry name" value="KIRCHANNEL"/>
</dbReference>
<evidence type="ECO:0000259" key="17">
    <source>
        <dbReference type="PROSITE" id="PS50309"/>
    </source>
</evidence>
<proteinExistence type="inferred from homology"/>
<dbReference type="GO" id="GO:0034765">
    <property type="term" value="P:regulation of monoatomic ion transmembrane transport"/>
    <property type="evidence" value="ECO:0007669"/>
    <property type="project" value="TreeGrafter"/>
</dbReference>
<keyword evidence="7 15" id="KW-1133">Transmembrane helix</keyword>
<evidence type="ECO:0000313" key="18">
    <source>
        <dbReference type="EMBL" id="TDG51425.1"/>
    </source>
</evidence>
<dbReference type="SUPFAM" id="SSF81324">
    <property type="entry name" value="Voltage-gated potassium channels"/>
    <property type="match status" value="1"/>
</dbReference>
<evidence type="ECO:0000256" key="4">
    <source>
        <dbReference type="ARBA" id="ARBA00022692"/>
    </source>
</evidence>
<reference evidence="18 19" key="1">
    <citation type="journal article" date="2019" name="J. Hered.">
        <title>An Improved Genome Assembly for Drosophila navojoa, the Basal Species in the mojavensis Cluster.</title>
        <authorList>
            <person name="Vanderlinde T."/>
            <person name="Dupim E.G."/>
            <person name="Nazario-Yepiz N.O."/>
            <person name="Carvalho A.B."/>
        </authorList>
    </citation>
    <scope>NUCLEOTIDE SEQUENCE [LARGE SCALE GENOMIC DNA]</scope>
    <source>
        <strain evidence="18">Navoj_Jal97</strain>
        <tissue evidence="18">Whole organism</tissue>
    </source>
</reference>
<evidence type="ECO:0000259" key="16">
    <source>
        <dbReference type="PROSITE" id="PS50011"/>
    </source>
</evidence>
<comment type="catalytic activity">
    <reaction evidence="12">
        <text>K(+)(in) = K(+)(out)</text>
        <dbReference type="Rhea" id="RHEA:29463"/>
        <dbReference type="ChEBI" id="CHEBI:29103"/>
    </reaction>
</comment>
<dbReference type="InterPro" id="IPR013518">
    <property type="entry name" value="K_chnl_inward-rec_Kir_cyto"/>
</dbReference>
<dbReference type="OrthoDB" id="273257at2759"/>
<dbReference type="InterPro" id="IPR008271">
    <property type="entry name" value="Ser/Thr_kinase_AS"/>
</dbReference>
<evidence type="ECO:0000256" key="5">
    <source>
        <dbReference type="ARBA" id="ARBA00022882"/>
    </source>
</evidence>
<dbReference type="GO" id="GO:0035556">
    <property type="term" value="P:intracellular signal transduction"/>
    <property type="evidence" value="ECO:0007669"/>
    <property type="project" value="InterPro"/>
</dbReference>
<feature type="region of interest" description="Disordered" evidence="14">
    <location>
        <begin position="964"/>
        <end position="993"/>
    </location>
</feature>
<keyword evidence="2 13" id="KW-0813">Transport</keyword>
<evidence type="ECO:0000256" key="9">
    <source>
        <dbReference type="ARBA" id="ARBA00023136"/>
    </source>
</evidence>
<evidence type="ECO:0000256" key="2">
    <source>
        <dbReference type="ARBA" id="ARBA00022448"/>
    </source>
</evidence>
<feature type="transmembrane region" description="Helical" evidence="15">
    <location>
        <begin position="735"/>
        <end position="759"/>
    </location>
</feature>
<dbReference type="STRING" id="7232.A0A484BU66"/>
<keyword evidence="4 13" id="KW-0812">Transmembrane</keyword>
<dbReference type="GO" id="GO:0034702">
    <property type="term" value="C:monoatomic ion channel complex"/>
    <property type="evidence" value="ECO:0007669"/>
    <property type="project" value="UniProtKB-KW"/>
</dbReference>
<dbReference type="Gene3D" id="3.10.20.230">
    <property type="entry name" value="Doublecortin domain"/>
    <property type="match status" value="1"/>
</dbReference>
<feature type="domain" description="Doublecortin" evidence="17">
    <location>
        <begin position="43"/>
        <end position="129"/>
    </location>
</feature>
<dbReference type="SUPFAM" id="SSF89837">
    <property type="entry name" value="Doublecortin (DC)"/>
    <property type="match status" value="1"/>
</dbReference>
<name>A0A484BU66_DRONA</name>
<dbReference type="Gene3D" id="1.10.510.10">
    <property type="entry name" value="Transferase(Phosphotransferase) domain 1"/>
    <property type="match status" value="1"/>
</dbReference>
<dbReference type="Pfam" id="PF00069">
    <property type="entry name" value="Pkinase"/>
    <property type="match status" value="1"/>
</dbReference>
<dbReference type="Gene3D" id="1.10.287.70">
    <property type="match status" value="1"/>
</dbReference>
<dbReference type="PROSITE" id="PS00108">
    <property type="entry name" value="PROTEIN_KINASE_ST"/>
    <property type="match status" value="1"/>
</dbReference>
<dbReference type="InterPro" id="IPR011009">
    <property type="entry name" value="Kinase-like_dom_sf"/>
</dbReference>
<dbReference type="SMART" id="SM00537">
    <property type="entry name" value="DCX"/>
    <property type="match status" value="1"/>
</dbReference>
<dbReference type="EMBL" id="LSRL02000009">
    <property type="protein sequence ID" value="TDG51425.1"/>
    <property type="molecule type" value="Genomic_DNA"/>
</dbReference>
<dbReference type="PROSITE" id="PS50011">
    <property type="entry name" value="PROTEIN_KINASE_DOM"/>
    <property type="match status" value="1"/>
</dbReference>
<dbReference type="SMART" id="SM00220">
    <property type="entry name" value="S_TKc"/>
    <property type="match status" value="1"/>
</dbReference>
<feature type="compositionally biased region" description="Low complexity" evidence="14">
    <location>
        <begin position="976"/>
        <end position="993"/>
    </location>
</feature>
<feature type="domain" description="Protein kinase" evidence="16">
    <location>
        <begin position="182"/>
        <end position="450"/>
    </location>
</feature>
<dbReference type="Pfam" id="PF03607">
    <property type="entry name" value="DCX"/>
    <property type="match status" value="1"/>
</dbReference>
<comment type="similarity">
    <text evidence="13">Belongs to the inward rectifier-type potassium channel (TC 1.A.2.1) family.</text>
</comment>
<keyword evidence="8 13" id="KW-0406">Ion transport</keyword>
<evidence type="ECO:0000256" key="1">
    <source>
        <dbReference type="ARBA" id="ARBA00004141"/>
    </source>
</evidence>
<dbReference type="PANTHER" id="PTHR11767">
    <property type="entry name" value="INWARD RECTIFIER POTASSIUM CHANNEL"/>
    <property type="match status" value="1"/>
</dbReference>
<dbReference type="AlphaFoldDB" id="A0A484BU66"/>
<evidence type="ECO:0000256" key="10">
    <source>
        <dbReference type="ARBA" id="ARBA00023303"/>
    </source>
</evidence>
<dbReference type="GO" id="GO:0005886">
    <property type="term" value="C:plasma membrane"/>
    <property type="evidence" value="ECO:0007669"/>
    <property type="project" value="TreeGrafter"/>
</dbReference>
<dbReference type="Pfam" id="PF01007">
    <property type="entry name" value="IRK"/>
    <property type="match status" value="1"/>
</dbReference>
<feature type="transmembrane region" description="Helical" evidence="15">
    <location>
        <begin position="653"/>
        <end position="676"/>
    </location>
</feature>
<dbReference type="FunFam" id="1.10.287.70:FF:000078">
    <property type="entry name" value="Putative Inward rectifier potassium channel"/>
    <property type="match status" value="1"/>
</dbReference>
<keyword evidence="5 13" id="KW-0851">Voltage-gated channel</keyword>
<dbReference type="GO" id="GO:0005242">
    <property type="term" value="F:inward rectifier potassium channel activity"/>
    <property type="evidence" value="ECO:0007669"/>
    <property type="project" value="InterPro"/>
</dbReference>
<dbReference type="SUPFAM" id="SSF56112">
    <property type="entry name" value="Protein kinase-like (PK-like)"/>
    <property type="match status" value="1"/>
</dbReference>
<dbReference type="Pfam" id="PF17655">
    <property type="entry name" value="IRK_C"/>
    <property type="match status" value="1"/>
</dbReference>
<organism evidence="18 19">
    <name type="scientific">Drosophila navojoa</name>
    <name type="common">Fruit fly</name>
    <dbReference type="NCBI Taxonomy" id="7232"/>
    <lineage>
        <taxon>Eukaryota</taxon>
        <taxon>Metazoa</taxon>
        <taxon>Ecdysozoa</taxon>
        <taxon>Arthropoda</taxon>
        <taxon>Hexapoda</taxon>
        <taxon>Insecta</taxon>
        <taxon>Pterygota</taxon>
        <taxon>Neoptera</taxon>
        <taxon>Endopterygota</taxon>
        <taxon>Diptera</taxon>
        <taxon>Brachycera</taxon>
        <taxon>Muscomorpha</taxon>
        <taxon>Ephydroidea</taxon>
        <taxon>Drosophilidae</taxon>
        <taxon>Drosophila</taxon>
    </lineage>
</organism>
<evidence type="ECO:0000313" key="19">
    <source>
        <dbReference type="Proteomes" id="UP000295192"/>
    </source>
</evidence>
<evidence type="ECO:0000256" key="3">
    <source>
        <dbReference type="ARBA" id="ARBA00022538"/>
    </source>
</evidence>
<dbReference type="InterPro" id="IPR003533">
    <property type="entry name" value="Doublecortin_dom"/>
</dbReference>
<dbReference type="FunFam" id="2.60.40.1400:FF:000001">
    <property type="entry name" value="G protein-activated inward rectifier potassium channel 2"/>
    <property type="match status" value="1"/>
</dbReference>
<dbReference type="InterPro" id="IPR016449">
    <property type="entry name" value="K_chnl_inward-rec_Kir"/>
</dbReference>
<dbReference type="InterPro" id="IPR036572">
    <property type="entry name" value="Doublecortin_dom_sf"/>
</dbReference>
<dbReference type="InterPro" id="IPR000719">
    <property type="entry name" value="Prot_kinase_dom"/>
</dbReference>
<dbReference type="InterPro" id="IPR014756">
    <property type="entry name" value="Ig_E-set"/>
</dbReference>
<dbReference type="InterPro" id="IPR041647">
    <property type="entry name" value="IRK_C"/>
</dbReference>
<keyword evidence="9 15" id="KW-0472">Membrane</keyword>
<dbReference type="GO" id="GO:0005524">
    <property type="term" value="F:ATP binding"/>
    <property type="evidence" value="ECO:0007669"/>
    <property type="project" value="InterPro"/>
</dbReference>
<evidence type="ECO:0000256" key="8">
    <source>
        <dbReference type="ARBA" id="ARBA00023065"/>
    </source>
</evidence>
<evidence type="ECO:0000256" key="11">
    <source>
        <dbReference type="ARBA" id="ARBA00031092"/>
    </source>
</evidence>
<protein>
    <recommendedName>
        <fullName evidence="11">Doublecortin-like and CAM kinase-like protein</fullName>
    </recommendedName>
</protein>
<evidence type="ECO:0000256" key="13">
    <source>
        <dbReference type="RuleBase" id="RU003822"/>
    </source>
</evidence>
<keyword evidence="10 13" id="KW-0407">Ion channel</keyword>
<dbReference type="OMA" id="VVICCCK"/>
<dbReference type="Proteomes" id="UP000295192">
    <property type="component" value="Unassembled WGS sequence"/>
</dbReference>